<dbReference type="EMBL" id="CM045763">
    <property type="protein sequence ID" value="KAI8021217.1"/>
    <property type="molecule type" value="Genomic_DNA"/>
</dbReference>
<name>A0ACC0I776_9ERIC</name>
<dbReference type="Proteomes" id="UP001060215">
    <property type="component" value="Chromosome 6"/>
</dbReference>
<gene>
    <name evidence="1" type="ORF">LOK49_LG03G02803</name>
</gene>
<proteinExistence type="predicted"/>
<reference evidence="1 2" key="1">
    <citation type="journal article" date="2022" name="Plant J.">
        <title>Chromosome-level genome of Camellia lanceoleosa provides a valuable resource for understanding genome evolution and self-incompatibility.</title>
        <authorList>
            <person name="Gong W."/>
            <person name="Xiao S."/>
            <person name="Wang L."/>
            <person name="Liao Z."/>
            <person name="Chang Y."/>
            <person name="Mo W."/>
            <person name="Hu G."/>
            <person name="Li W."/>
            <person name="Zhao G."/>
            <person name="Zhu H."/>
            <person name="Hu X."/>
            <person name="Ji K."/>
            <person name="Xiang X."/>
            <person name="Song Q."/>
            <person name="Yuan D."/>
            <person name="Jin S."/>
            <person name="Zhang L."/>
        </authorList>
    </citation>
    <scope>NUCLEOTIDE SEQUENCE [LARGE SCALE GENOMIC DNA]</scope>
    <source>
        <strain evidence="1">SQ_2022a</strain>
    </source>
</reference>
<comment type="caution">
    <text evidence="1">The sequence shown here is derived from an EMBL/GenBank/DDBJ whole genome shotgun (WGS) entry which is preliminary data.</text>
</comment>
<organism evidence="1 2">
    <name type="scientific">Camellia lanceoleosa</name>
    <dbReference type="NCBI Taxonomy" id="1840588"/>
    <lineage>
        <taxon>Eukaryota</taxon>
        <taxon>Viridiplantae</taxon>
        <taxon>Streptophyta</taxon>
        <taxon>Embryophyta</taxon>
        <taxon>Tracheophyta</taxon>
        <taxon>Spermatophyta</taxon>
        <taxon>Magnoliopsida</taxon>
        <taxon>eudicotyledons</taxon>
        <taxon>Gunneridae</taxon>
        <taxon>Pentapetalae</taxon>
        <taxon>asterids</taxon>
        <taxon>Ericales</taxon>
        <taxon>Theaceae</taxon>
        <taxon>Camellia</taxon>
    </lineage>
</organism>
<keyword evidence="2" id="KW-1185">Reference proteome</keyword>
<accession>A0ACC0I776</accession>
<evidence type="ECO:0000313" key="2">
    <source>
        <dbReference type="Proteomes" id="UP001060215"/>
    </source>
</evidence>
<sequence>MHIIVKLPEPVKLREAEAKDNAKLTEFQEQMVQMAATLCGDPKKDIYPNKHVENMTVGEVVKYVNNSFKNFLDRCEKAKASGVDESQICVPSDDDPSKISKDKSKSFASKFFSCVACAKS</sequence>
<evidence type="ECO:0000313" key="1">
    <source>
        <dbReference type="EMBL" id="KAI8021217.1"/>
    </source>
</evidence>
<protein>
    <submittedName>
        <fullName evidence="1">Non-specific phospholipase C3</fullName>
    </submittedName>
</protein>